<sequence>MAAGQASLFANPGDEAVAIGAEEGETGSYGAPSGPRKRLEDVPYQYHLIDTPELRKMLLGFLLQQNEVSFDTETTGLDIMTARLVGLSFCWLPGEAYYVPVPTEDHEAVQAIVDEFCPFSRPSTF</sequence>
<comment type="caution">
    <text evidence="2">The sequence shown here is derived from an EMBL/GenBank/DDBJ whole genome shotgun (WGS) entry which is preliminary data.</text>
</comment>
<keyword evidence="3" id="KW-1185">Reference proteome</keyword>
<dbReference type="EMBL" id="JBHTEK010000001">
    <property type="protein sequence ID" value="MFC7666731.1"/>
    <property type="molecule type" value="Genomic_DNA"/>
</dbReference>
<evidence type="ECO:0000313" key="3">
    <source>
        <dbReference type="Proteomes" id="UP001596513"/>
    </source>
</evidence>
<evidence type="ECO:0000259" key="1">
    <source>
        <dbReference type="Pfam" id="PF01612"/>
    </source>
</evidence>
<dbReference type="InterPro" id="IPR012337">
    <property type="entry name" value="RNaseH-like_sf"/>
</dbReference>
<gene>
    <name evidence="2" type="ORF">ACFQT0_04335</name>
</gene>
<feature type="domain" description="3'-5' exonuclease" evidence="1">
    <location>
        <begin position="46"/>
        <end position="109"/>
    </location>
</feature>
<accession>A0ABW2U3V4</accession>
<dbReference type="Proteomes" id="UP001596513">
    <property type="component" value="Unassembled WGS sequence"/>
</dbReference>
<dbReference type="InterPro" id="IPR036397">
    <property type="entry name" value="RNaseH_sf"/>
</dbReference>
<dbReference type="Pfam" id="PF01612">
    <property type="entry name" value="DNA_pol_A_exo1"/>
    <property type="match status" value="1"/>
</dbReference>
<evidence type="ECO:0000313" key="2">
    <source>
        <dbReference type="EMBL" id="MFC7666731.1"/>
    </source>
</evidence>
<protein>
    <recommendedName>
        <fullName evidence="1">3'-5' exonuclease domain-containing protein</fullName>
    </recommendedName>
</protein>
<organism evidence="2 3">
    <name type="scientific">Hymenobacter humi</name>
    <dbReference type="NCBI Taxonomy" id="1411620"/>
    <lineage>
        <taxon>Bacteria</taxon>
        <taxon>Pseudomonadati</taxon>
        <taxon>Bacteroidota</taxon>
        <taxon>Cytophagia</taxon>
        <taxon>Cytophagales</taxon>
        <taxon>Hymenobacteraceae</taxon>
        <taxon>Hymenobacter</taxon>
    </lineage>
</organism>
<reference evidence="3" key="1">
    <citation type="journal article" date="2019" name="Int. J. Syst. Evol. Microbiol.">
        <title>The Global Catalogue of Microorganisms (GCM) 10K type strain sequencing project: providing services to taxonomists for standard genome sequencing and annotation.</title>
        <authorList>
            <consortium name="The Broad Institute Genomics Platform"/>
            <consortium name="The Broad Institute Genome Sequencing Center for Infectious Disease"/>
            <person name="Wu L."/>
            <person name="Ma J."/>
        </authorList>
    </citation>
    <scope>NUCLEOTIDE SEQUENCE [LARGE SCALE GENOMIC DNA]</scope>
    <source>
        <strain evidence="3">JCM 19635</strain>
    </source>
</reference>
<dbReference type="Gene3D" id="3.30.420.10">
    <property type="entry name" value="Ribonuclease H-like superfamily/Ribonuclease H"/>
    <property type="match status" value="1"/>
</dbReference>
<dbReference type="InterPro" id="IPR002562">
    <property type="entry name" value="3'-5'_exonuclease_dom"/>
</dbReference>
<dbReference type="RefSeq" id="WP_380200681.1">
    <property type="nucleotide sequence ID" value="NZ_JBHTEK010000001.1"/>
</dbReference>
<dbReference type="SUPFAM" id="SSF53098">
    <property type="entry name" value="Ribonuclease H-like"/>
    <property type="match status" value="1"/>
</dbReference>
<proteinExistence type="predicted"/>
<name>A0ABW2U3V4_9BACT</name>